<protein>
    <submittedName>
        <fullName evidence="2">ATP-binding protein</fullName>
    </submittedName>
</protein>
<keyword evidence="3" id="KW-1185">Reference proteome</keyword>
<evidence type="ECO:0000313" key="2">
    <source>
        <dbReference type="EMBL" id="MBL1219480.1"/>
    </source>
</evidence>
<dbReference type="RefSeq" id="WP_202088729.1">
    <property type="nucleotide sequence ID" value="NZ_JAELVM010000001.1"/>
</dbReference>
<sequence length="382" mass="44157">MNLELLKSEVTKIIDNIKNYGIFNKENSFIDYKLKLNHFGVTDETDIFLRNFSKDILSFANNNGGIILIGFDEDSTTKQINDIGLNQVDIDIFSKIDLNIVTQKFDSITKCTIKIDLQQFQISARKFYYILIEKNNDVTIPINDFIDYKLKKGEIIYRVSGKNELANENSHKLNSFLQLKANEKSKEFMEIWSKLLPEIFDINPKEILMINPKTNNIYGYNQKDKNLSSSEIEIDKSESGVFNIILNAISAGEIGKISDTEGKPLYKIVGEIKSSTPRDYITLSTLESEIKKDAKYNFSNPLLKLAFKELGWTNVENFHIDNPSEDILNKDFSDYIWIENTDTIKHKKKVVFSKDAIKPLLEIINDIGNHIKFFKRELYPKR</sequence>
<proteinExistence type="predicted"/>
<evidence type="ECO:0000313" key="3">
    <source>
        <dbReference type="Proteomes" id="UP000661696"/>
    </source>
</evidence>
<keyword evidence="2" id="KW-0067">ATP-binding</keyword>
<dbReference type="InterPro" id="IPR007421">
    <property type="entry name" value="Schlafen_AlbA_2_dom"/>
</dbReference>
<keyword evidence="2" id="KW-0547">Nucleotide-binding</keyword>
<dbReference type="Pfam" id="PF04326">
    <property type="entry name" value="SLFN_AlbA_2"/>
    <property type="match status" value="1"/>
</dbReference>
<dbReference type="GO" id="GO:0005524">
    <property type="term" value="F:ATP binding"/>
    <property type="evidence" value="ECO:0007669"/>
    <property type="project" value="UniProtKB-KW"/>
</dbReference>
<feature type="domain" description="Schlafen AlbA-2" evidence="1">
    <location>
        <begin position="26"/>
        <end position="166"/>
    </location>
</feature>
<dbReference type="InterPro" id="IPR038461">
    <property type="entry name" value="Schlafen_AlbA_2_dom_sf"/>
</dbReference>
<evidence type="ECO:0000259" key="1">
    <source>
        <dbReference type="Pfam" id="PF04326"/>
    </source>
</evidence>
<dbReference type="EMBL" id="JAELVM010000001">
    <property type="protein sequence ID" value="MBL1219480.1"/>
    <property type="molecule type" value="Genomic_DNA"/>
</dbReference>
<dbReference type="Proteomes" id="UP000661696">
    <property type="component" value="Unassembled WGS sequence"/>
</dbReference>
<comment type="caution">
    <text evidence="2">The sequence shown here is derived from an EMBL/GenBank/DDBJ whole genome shotgun (WGS) entry which is preliminary data.</text>
</comment>
<dbReference type="Gene3D" id="3.30.950.30">
    <property type="entry name" value="Schlafen, AAA domain"/>
    <property type="match status" value="1"/>
</dbReference>
<gene>
    <name evidence="2" type="ORF">JET18_01445</name>
</gene>
<accession>A0ABS1QA51</accession>
<reference evidence="2 3" key="1">
    <citation type="submission" date="2020-12" db="EMBL/GenBank/DDBJ databases">
        <title>Chryseobacterium endoalhailicus sp. nov., isolated from seed of leguminous plant.</title>
        <authorList>
            <person name="Zhang X."/>
        </authorList>
    </citation>
    <scope>NUCLEOTIDE SEQUENCE [LARGE SCALE GENOMIC DNA]</scope>
    <source>
        <strain evidence="2 3">L7</strain>
    </source>
</reference>
<name>A0ABS1QA51_9FLAO</name>
<organism evidence="2 3">
    <name type="scientific">Chryseobacterium endalhagicum</name>
    <dbReference type="NCBI Taxonomy" id="2797638"/>
    <lineage>
        <taxon>Bacteria</taxon>
        <taxon>Pseudomonadati</taxon>
        <taxon>Bacteroidota</taxon>
        <taxon>Flavobacteriia</taxon>
        <taxon>Flavobacteriales</taxon>
        <taxon>Weeksellaceae</taxon>
        <taxon>Chryseobacterium group</taxon>
        <taxon>Chryseobacterium</taxon>
    </lineage>
</organism>